<feature type="transmembrane region" description="Helical" evidence="7">
    <location>
        <begin position="155"/>
        <end position="172"/>
    </location>
</feature>
<feature type="transmembrane region" description="Helical" evidence="7">
    <location>
        <begin position="6"/>
        <end position="24"/>
    </location>
</feature>
<reference evidence="8" key="1">
    <citation type="submission" date="2018-05" db="EMBL/GenBank/DDBJ databases">
        <authorList>
            <person name="Lanie J.A."/>
            <person name="Ng W.-L."/>
            <person name="Kazmierczak K.M."/>
            <person name="Andrzejewski T.M."/>
            <person name="Davidsen T.M."/>
            <person name="Wayne K.J."/>
            <person name="Tettelin H."/>
            <person name="Glass J.I."/>
            <person name="Rusch D."/>
            <person name="Podicherti R."/>
            <person name="Tsui H.-C.T."/>
            <person name="Winkler M.E."/>
        </authorList>
    </citation>
    <scope>NUCLEOTIDE SEQUENCE</scope>
</reference>
<dbReference type="PANTHER" id="PTHR36838">
    <property type="entry name" value="AUXIN EFFLUX CARRIER FAMILY PROTEIN"/>
    <property type="match status" value="1"/>
</dbReference>
<sequence>MGVFLKLFEVLFPVFLSIGIGYWYGKKDAKFDTNFITTFSGNIGLPCIIFYSLTFSDIDFDVFLKFSAFTLIYVGIFSVIGVIVLKLLNKDIVRLLPPLILPNTGNMGMPLCLFAFGIKGLAIATAITSTILVLHFSVGILLASRKFSIQPLIKCIPVYAIIFSLFFVYYKIPAPKFLENATFLIGYSAIFLVLVSLGVALSKLKVFSFKETLIYSLIRILIGPIVGFAFVKYFNLSGVEAGVMFIQASMPSAVLTYLVAKIYSPKKITDSIASTVALSTFLSLFTLVFIVYFALKYFS</sequence>
<feature type="transmembrane region" description="Helical" evidence="7">
    <location>
        <begin position="241"/>
        <end position="260"/>
    </location>
</feature>
<evidence type="ECO:0000313" key="8">
    <source>
        <dbReference type="EMBL" id="SVA95971.1"/>
    </source>
</evidence>
<dbReference type="PANTHER" id="PTHR36838:SF1">
    <property type="entry name" value="SLR1864 PROTEIN"/>
    <property type="match status" value="1"/>
</dbReference>
<keyword evidence="2" id="KW-0813">Transport</keyword>
<feature type="transmembrane region" description="Helical" evidence="7">
    <location>
        <begin position="122"/>
        <end position="143"/>
    </location>
</feature>
<evidence type="ECO:0000256" key="3">
    <source>
        <dbReference type="ARBA" id="ARBA00022475"/>
    </source>
</evidence>
<evidence type="ECO:0000256" key="7">
    <source>
        <dbReference type="SAM" id="Phobius"/>
    </source>
</evidence>
<feature type="transmembrane region" description="Helical" evidence="7">
    <location>
        <begin position="36"/>
        <end position="54"/>
    </location>
</feature>
<evidence type="ECO:0000256" key="6">
    <source>
        <dbReference type="ARBA" id="ARBA00023136"/>
    </source>
</evidence>
<protein>
    <recommendedName>
        <fullName evidence="9">Transporter</fullName>
    </recommendedName>
</protein>
<keyword evidence="5 7" id="KW-1133">Transmembrane helix</keyword>
<comment type="subcellular location">
    <subcellularLocation>
        <location evidence="1">Membrane</location>
        <topology evidence="1">Multi-pass membrane protein</topology>
    </subcellularLocation>
</comment>
<feature type="transmembrane region" description="Helical" evidence="7">
    <location>
        <begin position="213"/>
        <end position="235"/>
    </location>
</feature>
<feature type="transmembrane region" description="Helical" evidence="7">
    <location>
        <begin position="272"/>
        <end position="295"/>
    </location>
</feature>
<keyword evidence="6 7" id="KW-0472">Membrane</keyword>
<dbReference type="InterPro" id="IPR004776">
    <property type="entry name" value="Mem_transp_PIN-like"/>
</dbReference>
<feature type="transmembrane region" description="Helical" evidence="7">
    <location>
        <begin position="66"/>
        <end position="88"/>
    </location>
</feature>
<dbReference type="AlphaFoldDB" id="A0A382A406"/>
<evidence type="ECO:0000256" key="1">
    <source>
        <dbReference type="ARBA" id="ARBA00004141"/>
    </source>
</evidence>
<evidence type="ECO:0000256" key="5">
    <source>
        <dbReference type="ARBA" id="ARBA00022989"/>
    </source>
</evidence>
<evidence type="ECO:0000256" key="4">
    <source>
        <dbReference type="ARBA" id="ARBA00022692"/>
    </source>
</evidence>
<name>A0A382A406_9ZZZZ</name>
<dbReference type="EMBL" id="UINC01023728">
    <property type="protein sequence ID" value="SVA95971.1"/>
    <property type="molecule type" value="Genomic_DNA"/>
</dbReference>
<keyword evidence="4 7" id="KW-0812">Transmembrane</keyword>
<organism evidence="8">
    <name type="scientific">marine metagenome</name>
    <dbReference type="NCBI Taxonomy" id="408172"/>
    <lineage>
        <taxon>unclassified sequences</taxon>
        <taxon>metagenomes</taxon>
        <taxon>ecological metagenomes</taxon>
    </lineage>
</organism>
<feature type="transmembrane region" description="Helical" evidence="7">
    <location>
        <begin position="184"/>
        <end position="201"/>
    </location>
</feature>
<gene>
    <name evidence="8" type="ORF">METZ01_LOCUS148825</name>
</gene>
<dbReference type="GO" id="GO:0055085">
    <property type="term" value="P:transmembrane transport"/>
    <property type="evidence" value="ECO:0007669"/>
    <property type="project" value="InterPro"/>
</dbReference>
<accession>A0A382A406</accession>
<feature type="transmembrane region" description="Helical" evidence="7">
    <location>
        <begin position="95"/>
        <end position="116"/>
    </location>
</feature>
<dbReference type="Pfam" id="PF03547">
    <property type="entry name" value="Mem_trans"/>
    <property type="match status" value="1"/>
</dbReference>
<evidence type="ECO:0000256" key="2">
    <source>
        <dbReference type="ARBA" id="ARBA00022448"/>
    </source>
</evidence>
<evidence type="ECO:0008006" key="9">
    <source>
        <dbReference type="Google" id="ProtNLM"/>
    </source>
</evidence>
<proteinExistence type="predicted"/>
<keyword evidence="3" id="KW-1003">Cell membrane</keyword>
<dbReference type="GO" id="GO:0016020">
    <property type="term" value="C:membrane"/>
    <property type="evidence" value="ECO:0007669"/>
    <property type="project" value="UniProtKB-SubCell"/>
</dbReference>